<dbReference type="RefSeq" id="WP_094018535.1">
    <property type="nucleotide sequence ID" value="NZ_NMQW01000060.1"/>
</dbReference>
<dbReference type="OrthoDB" id="2599297at2"/>
<feature type="chain" id="PRO_5012963419" evidence="1">
    <location>
        <begin position="27"/>
        <end position="216"/>
    </location>
</feature>
<evidence type="ECO:0000313" key="3">
    <source>
        <dbReference type="Proteomes" id="UP000215509"/>
    </source>
</evidence>
<dbReference type="AlphaFoldDB" id="A0A229UH16"/>
<gene>
    <name evidence="2" type="ORF">CF651_29950</name>
</gene>
<feature type="signal peptide" evidence="1">
    <location>
        <begin position="1"/>
        <end position="26"/>
    </location>
</feature>
<comment type="caution">
    <text evidence="2">The sequence shown here is derived from an EMBL/GenBank/DDBJ whole genome shotgun (WGS) entry which is preliminary data.</text>
</comment>
<evidence type="ECO:0000256" key="1">
    <source>
        <dbReference type="SAM" id="SignalP"/>
    </source>
</evidence>
<proteinExistence type="predicted"/>
<keyword evidence="1" id="KW-0732">Signal</keyword>
<keyword evidence="3" id="KW-1185">Reference proteome</keyword>
<accession>A0A229UH16</accession>
<reference evidence="2 3" key="1">
    <citation type="submission" date="2017-07" db="EMBL/GenBank/DDBJ databases">
        <title>Genome sequencing and assembly of Paenibacillus rigui.</title>
        <authorList>
            <person name="Mayilraj S."/>
        </authorList>
    </citation>
    <scope>NUCLEOTIDE SEQUENCE [LARGE SCALE GENOMIC DNA]</scope>
    <source>
        <strain evidence="2 3">JCM 16352</strain>
    </source>
</reference>
<evidence type="ECO:0000313" key="2">
    <source>
        <dbReference type="EMBL" id="OXM82645.1"/>
    </source>
</evidence>
<dbReference type="EMBL" id="NMQW01000060">
    <property type="protein sequence ID" value="OXM82645.1"/>
    <property type="molecule type" value="Genomic_DNA"/>
</dbReference>
<protein>
    <submittedName>
        <fullName evidence="2">Uncharacterized protein</fullName>
    </submittedName>
</protein>
<organism evidence="2 3">
    <name type="scientific">Paenibacillus rigui</name>
    <dbReference type="NCBI Taxonomy" id="554312"/>
    <lineage>
        <taxon>Bacteria</taxon>
        <taxon>Bacillati</taxon>
        <taxon>Bacillota</taxon>
        <taxon>Bacilli</taxon>
        <taxon>Bacillales</taxon>
        <taxon>Paenibacillaceae</taxon>
        <taxon>Paenibacillus</taxon>
    </lineage>
</organism>
<sequence length="216" mass="23437">MNRKFSKTIALFLLIGSMSLSTQALGAEKTALKPGALKYEMQDIKVQYAAEFTAYPKSTAKKSEAGASVNTAVYGGTNPGPIKVLYGVVKLTNPGGSSFTEEFIRVSDGTHSVRALSNGGGPIYGNGSQVRGRKTEFVTGKKIEGSAVIKDYSEGWKTIQLTRNWDEYGNPMSMSIGFQWNLKGTADPYFQQLTETKYEIDLTTLKFTGTNQAVGK</sequence>
<dbReference type="Proteomes" id="UP000215509">
    <property type="component" value="Unassembled WGS sequence"/>
</dbReference>
<name>A0A229UH16_9BACL</name>